<dbReference type="EMBL" id="JBHTMO010000041">
    <property type="protein sequence ID" value="MFD1394156.1"/>
    <property type="molecule type" value="Genomic_DNA"/>
</dbReference>
<evidence type="ECO:0000256" key="2">
    <source>
        <dbReference type="ARBA" id="ARBA00022448"/>
    </source>
</evidence>
<organism evidence="11 12">
    <name type="scientific">Lacticaseibacillus jixianensis</name>
    <dbReference type="NCBI Taxonomy" id="2486012"/>
    <lineage>
        <taxon>Bacteria</taxon>
        <taxon>Bacillati</taxon>
        <taxon>Bacillota</taxon>
        <taxon>Bacilli</taxon>
        <taxon>Lactobacillales</taxon>
        <taxon>Lactobacillaceae</taxon>
        <taxon>Lacticaseibacillus</taxon>
    </lineage>
</organism>
<feature type="transmembrane region" description="Helical" evidence="9">
    <location>
        <begin position="147"/>
        <end position="170"/>
    </location>
</feature>
<feature type="transmembrane region" description="Helical" evidence="9">
    <location>
        <begin position="191"/>
        <end position="215"/>
    </location>
</feature>
<keyword evidence="12" id="KW-1185">Reference proteome</keyword>
<feature type="transmembrane region" description="Helical" evidence="9">
    <location>
        <begin position="37"/>
        <end position="61"/>
    </location>
</feature>
<evidence type="ECO:0000256" key="9">
    <source>
        <dbReference type="SAM" id="Phobius"/>
    </source>
</evidence>
<evidence type="ECO:0000256" key="6">
    <source>
        <dbReference type="ARBA" id="ARBA00022989"/>
    </source>
</evidence>
<dbReference type="RefSeq" id="WP_125586151.1">
    <property type="nucleotide sequence ID" value="NZ_JBHTMO010000041.1"/>
</dbReference>
<feature type="transmembrane region" description="Helical" evidence="9">
    <location>
        <begin position="235"/>
        <end position="256"/>
    </location>
</feature>
<dbReference type="InterPro" id="IPR003352">
    <property type="entry name" value="PTS_EIIC"/>
</dbReference>
<keyword evidence="6 9" id="KW-1133">Transmembrane helix</keyword>
<feature type="transmembrane region" description="Helical" evidence="9">
    <location>
        <begin position="368"/>
        <end position="386"/>
    </location>
</feature>
<proteinExistence type="predicted"/>
<evidence type="ECO:0000256" key="8">
    <source>
        <dbReference type="PIRNR" id="PIRNR006351"/>
    </source>
</evidence>
<evidence type="ECO:0000259" key="10">
    <source>
        <dbReference type="PROSITE" id="PS51105"/>
    </source>
</evidence>
<feature type="transmembrane region" description="Helical" evidence="9">
    <location>
        <begin position="406"/>
        <end position="425"/>
    </location>
</feature>
<feature type="transmembrane region" description="Helical" evidence="9">
    <location>
        <begin position="298"/>
        <end position="319"/>
    </location>
</feature>
<dbReference type="PANTHER" id="PTHR33989">
    <property type="match status" value="1"/>
</dbReference>
<feature type="domain" description="PTS EIIC type-3" evidence="10">
    <location>
        <begin position="13"/>
        <end position="424"/>
    </location>
</feature>
<dbReference type="InterPro" id="IPR004796">
    <property type="entry name" value="PTS_IIC_cello"/>
</dbReference>
<keyword evidence="3 8" id="KW-1003">Cell membrane</keyword>
<evidence type="ECO:0000256" key="3">
    <source>
        <dbReference type="ARBA" id="ARBA00022475"/>
    </source>
</evidence>
<evidence type="ECO:0000313" key="11">
    <source>
        <dbReference type="EMBL" id="MFD1394156.1"/>
    </source>
</evidence>
<dbReference type="InterPro" id="IPR004501">
    <property type="entry name" value="PTS_EIIC_3"/>
</dbReference>
<dbReference type="InterPro" id="IPR051088">
    <property type="entry name" value="PTS_Sugar-EIIC/EIIB"/>
</dbReference>
<accession>A0ABW4BCL5</accession>
<reference evidence="12" key="1">
    <citation type="journal article" date="2019" name="Int. J. Syst. Evol. Microbiol.">
        <title>The Global Catalogue of Microorganisms (GCM) 10K type strain sequencing project: providing services to taxonomists for standard genome sequencing and annotation.</title>
        <authorList>
            <consortium name="The Broad Institute Genomics Platform"/>
            <consortium name="The Broad Institute Genome Sequencing Center for Infectious Disease"/>
            <person name="Wu L."/>
            <person name="Ma J."/>
        </authorList>
    </citation>
    <scope>NUCLEOTIDE SEQUENCE [LARGE SCALE GENOMIC DNA]</scope>
    <source>
        <strain evidence="12">CCM 8911</strain>
    </source>
</reference>
<keyword evidence="4 8" id="KW-0762">Sugar transport</keyword>
<name>A0ABW4BCL5_9LACO</name>
<keyword evidence="7 8" id="KW-0472">Membrane</keyword>
<protein>
    <recommendedName>
        <fullName evidence="8">Permease IIC component</fullName>
    </recommendedName>
</protein>
<keyword evidence="2 8" id="KW-0813">Transport</keyword>
<dbReference type="NCBIfam" id="TIGR00410">
    <property type="entry name" value="lacE"/>
    <property type="match status" value="1"/>
</dbReference>
<evidence type="ECO:0000256" key="7">
    <source>
        <dbReference type="ARBA" id="ARBA00023136"/>
    </source>
</evidence>
<comment type="subcellular location">
    <subcellularLocation>
        <location evidence="1">Cell membrane</location>
        <topology evidence="1">Multi-pass membrane protein</topology>
    </subcellularLocation>
</comment>
<evidence type="ECO:0000256" key="4">
    <source>
        <dbReference type="ARBA" id="ARBA00022597"/>
    </source>
</evidence>
<dbReference type="Proteomes" id="UP001597249">
    <property type="component" value="Unassembled WGS sequence"/>
</dbReference>
<evidence type="ECO:0000256" key="5">
    <source>
        <dbReference type="ARBA" id="ARBA00022692"/>
    </source>
</evidence>
<comment type="caution">
    <text evidence="11">The sequence shown here is derived from an EMBL/GenBank/DDBJ whole genome shotgun (WGS) entry which is preliminary data.</text>
</comment>
<sequence>MATEVKKSRWSRFIDGFTSFSVKLGNQVHLRSLRDSFATIMPMFILAGMGVLINNVIFPWILHGNMLLKFQAFGSVITNGTLNIASILIAPMIAYFLAKNKGFHNPIGAVAVSISALFIMMALHYSVVPTGAKKAVDITGAVLYTQLGTTSMFAGIITGLVATELFMAFSKSKKLVINLGDQVPPAVGQSFASLLPSAFTLIIFALVSAILISGFNTDLITLISQIVQEPLRRVNTSLLGFLLIYSTGNFLFTLGIHQSVINGSLLDPFLIMNINQNMQEVSAGHAPTNIINVDFTTVYSQMGGTGMCLAAVLAALIFSKFKPYRDVSKLALAPSLFEISEPVIFGFPVVFNIPLMIPFVLSPVIGSLIGYFVTVIGLVKPLSVMVPWTTPPLLSGFLASQGDYKVVLVQLFILVLTTLFYVPFLRVAAHVNEQQVAAQNN</sequence>
<comment type="function">
    <text evidence="8">The phosphoenolpyruvate-dependent sugar phosphotransferase system (PTS), a major carbohydrate active -transport system, catalyzes the phosphorylation of incoming sugar substrates concomitant with their translocation across the cell membrane.</text>
</comment>
<feature type="transmembrane region" description="Helical" evidence="9">
    <location>
        <begin position="109"/>
        <end position="127"/>
    </location>
</feature>
<dbReference type="PANTHER" id="PTHR33989:SF10">
    <property type="entry name" value="PERMEASE IIC COMPONENT"/>
    <property type="match status" value="1"/>
</dbReference>
<gene>
    <name evidence="11" type="ORF">ACFQ3L_11310</name>
</gene>
<evidence type="ECO:0000256" key="1">
    <source>
        <dbReference type="ARBA" id="ARBA00004651"/>
    </source>
</evidence>
<dbReference type="PIRSF" id="PIRSF006351">
    <property type="entry name" value="PTS_EIIC-Cellobiose"/>
    <property type="match status" value="1"/>
</dbReference>
<feature type="transmembrane region" description="Helical" evidence="9">
    <location>
        <begin position="73"/>
        <end position="97"/>
    </location>
</feature>
<dbReference type="PROSITE" id="PS51105">
    <property type="entry name" value="PTS_EIIC_TYPE_3"/>
    <property type="match status" value="1"/>
</dbReference>
<keyword evidence="5 9" id="KW-0812">Transmembrane</keyword>
<dbReference type="Pfam" id="PF02378">
    <property type="entry name" value="PTS_EIIC"/>
    <property type="match status" value="1"/>
</dbReference>
<evidence type="ECO:0000313" key="12">
    <source>
        <dbReference type="Proteomes" id="UP001597249"/>
    </source>
</evidence>